<reference evidence="1" key="1">
    <citation type="journal article" date="1999" name="J. Eukaryot. Microbiol.">
        <title>Cyclic expression of a nuclear protein in a dinoflagellate.</title>
        <authorList>
            <person name="Bhaud Y."/>
            <person name="Geraud M.L."/>
            <person name="Ausseil J."/>
            <person name="Soyer-Gobillard M.O."/>
            <person name="Moreau H."/>
        </authorList>
    </citation>
    <scope>NUCLEOTIDE SEQUENCE</scope>
    <source>
        <strain evidence="1">ATCC50050</strain>
    </source>
</reference>
<evidence type="ECO:0000313" key="1">
    <source>
        <dbReference type="EMBL" id="AAF05724.1"/>
    </source>
</evidence>
<accession>Q9U678</accession>
<organism evidence="1">
    <name type="scientific">Crypthecodinium cohnii</name>
    <name type="common">Dinoflagellate</name>
    <name type="synonym">Glenodinium cohnii</name>
    <dbReference type="NCBI Taxonomy" id="2866"/>
    <lineage>
        <taxon>Eukaryota</taxon>
        <taxon>Sar</taxon>
        <taxon>Alveolata</taxon>
        <taxon>Dinophyceae</taxon>
        <taxon>Gonyaulacales</taxon>
        <taxon>Crypthecodiniaceae</taxon>
        <taxon>Crypthecodinium</taxon>
    </lineage>
</organism>
<name>Q9U678_CRYCO</name>
<sequence>GQMQRSQRQKFQIHQEHAEMCPPHWCRPASSRWLHEP</sequence>
<dbReference type="AlphaFoldDB" id="Q9U678"/>
<feature type="non-terminal residue" evidence="1">
    <location>
        <position position="1"/>
    </location>
</feature>
<proteinExistence type="evidence at transcript level"/>
<reference evidence="1" key="2">
    <citation type="submission" date="1999-10" db="EMBL/GenBank/DDBJ databases">
        <authorList>
            <person name="Guillebault D."/>
            <person name="Moreau H."/>
        </authorList>
    </citation>
    <scope>NUCLEOTIDE SEQUENCE</scope>
    <source>
        <strain evidence="1">ATCC50050</strain>
    </source>
</reference>
<gene>
    <name evidence="1" type="primary">Dip2</name>
</gene>
<dbReference type="EMBL" id="AF191306">
    <property type="protein sequence ID" value="AAF05724.1"/>
    <property type="molecule type" value="mRNA"/>
</dbReference>
<protein>
    <submittedName>
        <fullName evidence="1">Dinap1 interacting protein 2</fullName>
    </submittedName>
</protein>